<dbReference type="PATRIC" id="fig|33051.3.peg.2456"/>
<dbReference type="EMBL" id="LDTD01000046">
    <property type="protein sequence ID" value="KTT70779.1"/>
    <property type="molecule type" value="Genomic_DNA"/>
</dbReference>
<dbReference type="AlphaFoldDB" id="A0A147I0A3"/>
<dbReference type="Proteomes" id="UP000072867">
    <property type="component" value="Unassembled WGS sequence"/>
</dbReference>
<organism evidence="1 2">
    <name type="scientific">Sphingomonas sanguinis</name>
    <dbReference type="NCBI Taxonomy" id="33051"/>
    <lineage>
        <taxon>Bacteria</taxon>
        <taxon>Pseudomonadati</taxon>
        <taxon>Pseudomonadota</taxon>
        <taxon>Alphaproteobacteria</taxon>
        <taxon>Sphingomonadales</taxon>
        <taxon>Sphingomonadaceae</taxon>
        <taxon>Sphingomonas</taxon>
    </lineage>
</organism>
<protein>
    <submittedName>
        <fullName evidence="1">Uncharacterized protein</fullName>
    </submittedName>
</protein>
<name>A0A147I0A3_9SPHN</name>
<accession>A0A147I0A3</accession>
<evidence type="ECO:0000313" key="2">
    <source>
        <dbReference type="Proteomes" id="UP000072867"/>
    </source>
</evidence>
<reference evidence="1 2" key="1">
    <citation type="journal article" date="2016" name="Front. Microbiol.">
        <title>Genomic Resource of Rice Seed Associated Bacteria.</title>
        <authorList>
            <person name="Midha S."/>
            <person name="Bansal K."/>
            <person name="Sharma S."/>
            <person name="Kumar N."/>
            <person name="Patil P.P."/>
            <person name="Chaudhry V."/>
            <person name="Patil P.B."/>
        </authorList>
    </citation>
    <scope>NUCLEOTIDE SEQUENCE [LARGE SCALE GENOMIC DNA]</scope>
    <source>
        <strain evidence="1 2">NS319</strain>
    </source>
</reference>
<proteinExistence type="predicted"/>
<gene>
    <name evidence="1" type="ORF">NS319_07200</name>
</gene>
<sequence length="73" mass="8247">MHHVFPVGRTLFVCMRIADERSPSLHQHHRSALQIAVGVRLELRGDHEHRIILIQYAANLAVRVIGGVGFTLE</sequence>
<evidence type="ECO:0000313" key="1">
    <source>
        <dbReference type="EMBL" id="KTT70779.1"/>
    </source>
</evidence>
<comment type="caution">
    <text evidence="1">The sequence shown here is derived from an EMBL/GenBank/DDBJ whole genome shotgun (WGS) entry which is preliminary data.</text>
</comment>